<organism evidence="1 2">
    <name type="scientific">Acetobacter senegalensis</name>
    <dbReference type="NCBI Taxonomy" id="446692"/>
    <lineage>
        <taxon>Bacteria</taxon>
        <taxon>Pseudomonadati</taxon>
        <taxon>Pseudomonadota</taxon>
        <taxon>Alphaproteobacteria</taxon>
        <taxon>Acetobacterales</taxon>
        <taxon>Acetobacteraceae</taxon>
        <taxon>Acetobacter</taxon>
    </lineage>
</organism>
<evidence type="ECO:0000313" key="1">
    <source>
        <dbReference type="EMBL" id="CEF42440.1"/>
    </source>
</evidence>
<dbReference type="EMBL" id="LN606600">
    <property type="protein sequence ID" value="CEF42440.1"/>
    <property type="molecule type" value="Genomic_DNA"/>
</dbReference>
<proteinExistence type="predicted"/>
<reference evidence="2" key="1">
    <citation type="submission" date="2014-09" db="EMBL/GenBank/DDBJ databases">
        <authorList>
            <person name="Illeghems K.G."/>
        </authorList>
    </citation>
    <scope>NUCLEOTIDE SEQUENCE [LARGE SCALE GENOMIC DNA]</scope>
    <source>
        <strain evidence="2">108B</strain>
    </source>
</reference>
<dbReference type="AlphaFoldDB" id="A0A0U5F3B8"/>
<dbReference type="Proteomes" id="UP000056109">
    <property type="component" value="Chromosome I"/>
</dbReference>
<name>A0A0U5F3B8_9PROT</name>
<dbReference type="SUPFAM" id="SSF53474">
    <property type="entry name" value="alpha/beta-Hydrolases"/>
    <property type="match status" value="1"/>
</dbReference>
<accession>A0A0U5F3B8</accession>
<dbReference type="Gene3D" id="3.40.50.1820">
    <property type="entry name" value="alpha/beta hydrolase"/>
    <property type="match status" value="1"/>
</dbReference>
<gene>
    <name evidence="1" type="ORF">ASN_3198</name>
</gene>
<dbReference type="InterPro" id="IPR029058">
    <property type="entry name" value="AB_hydrolase_fold"/>
</dbReference>
<protein>
    <recommendedName>
        <fullName evidence="3">Alpha/beta hydrolase</fullName>
    </recommendedName>
</protein>
<dbReference type="PATRIC" id="fig|446692.3.peg.3377"/>
<sequence>MWKYLPYTIVILIFCTALQGWAYAHDQSTPEPTANSVDPGMNERVIRIPLRTGGYVRAILGSPVQPKATIIMFPGGTGDIGLGQDGRIQHADNFVMRTREVWNRQGYAVLIPDTVNHLPLRGLRSSAHYAHLVEDIIAFVRRQDSGPVFLFGTS</sequence>
<evidence type="ECO:0008006" key="3">
    <source>
        <dbReference type="Google" id="ProtNLM"/>
    </source>
</evidence>
<dbReference type="RefSeq" id="WP_237915182.1">
    <property type="nucleotide sequence ID" value="NZ_JAIMFQ010000058.1"/>
</dbReference>
<evidence type="ECO:0000313" key="2">
    <source>
        <dbReference type="Proteomes" id="UP000056109"/>
    </source>
</evidence>
<keyword evidence="2" id="KW-1185">Reference proteome</keyword>
<dbReference type="KEGG" id="asz:ASN_3198"/>